<name>A0A8H4IS36_9PEZI</name>
<dbReference type="AlphaFoldDB" id="A0A8H4IS36"/>
<feature type="compositionally biased region" description="Polar residues" evidence="1">
    <location>
        <begin position="10"/>
        <end position="20"/>
    </location>
</feature>
<dbReference type="Proteomes" id="UP000572817">
    <property type="component" value="Unassembled WGS sequence"/>
</dbReference>
<dbReference type="EMBL" id="WWBZ02000040">
    <property type="protein sequence ID" value="KAF4305329.1"/>
    <property type="molecule type" value="Genomic_DNA"/>
</dbReference>
<keyword evidence="3" id="KW-1185">Reference proteome</keyword>
<sequence>MDSSSPPSPTMSQGTITPVTQDEPVASRPLLSTKPANASVTAATALDHEPVPNGQASVEPMAADAQRPKEALTKLLNGKEKEWTAIAEKKGPIQLLDLPVDILKAIIDHLPHTNDLTSLALCHSALHAITIPHIYARFDIVWPDNTVNAEQRSGVDALTYGLATLVMGRELFGESTAQLIYAQRRKAERLRNSPRRDPPDEPFLIPRRRHGNPFAEYTKKFSLGNGPPEWVQEYLITKESGKMLGTLVATAVARMRNLETFVWDMPTGVLRDVWLALSSLATRDDGHDCRLERLWIRWHDNSAADLSAPIVPPPMPMNQIPPPPPHAHHVSGVAAAPAPMVVPVMHSTAGMSAIDRVEHPTFSVIPALKSLSVLDIDELPYLDEMAILIGRSQKRLRELRVGIAKHAHDQERDWVTAWDGDGVQQVDHSTLWTAASKLGEKRLGGVLGILVGRVYNMRRNSETAEKAEASSGSSADRALASGALPAKSEINLAEQPAALEREQETSPAAENGQPSVFGTPLPTSPSSISHTTQLTHTTSSSSASSEPRRPLRSRPKVDLERQEREKNMGPMLSTKLKLETLELERVPLSVSVLLKAFDWSRLTTLTLLNCSHSEQLWKALRRQFTPRSPPQTYNSGSPSKSHGHHSRLEYSLNLKKIHTNTVSPALIAFLKETLAPNSLEVLFLQEDRTYHSAVTIDSIFRGPLKRHRASLKKLMIDSSEKGALDHVPSNTRWKRWMLNREIITFMTSSRMPSLRELAFTIDYHDWHFFLQRLPNIPTVRSLYIPHIAEHAHGNNIDPRELALQIVDIVTLRPEIEICYMGIVNKCFEVLENKISQAPMSGSHPYDPTASNPSAATAIPGVVDPMGFTDDEEEEEEDDVHDEDDPGADADEDTEDEDEDDDSDDFDDDDDDDSFIHSEDGTGGPRLRLREILFYDDKVAIFKARHGRL</sequence>
<gene>
    <name evidence="2" type="ORF">GTA08_BOTSDO06518</name>
</gene>
<feature type="compositionally biased region" description="Low complexity" evidence="1">
    <location>
        <begin position="526"/>
        <end position="545"/>
    </location>
</feature>
<feature type="region of interest" description="Disordered" evidence="1">
    <location>
        <begin position="839"/>
        <end position="925"/>
    </location>
</feature>
<accession>A0A8H4IS36</accession>
<evidence type="ECO:0000256" key="1">
    <source>
        <dbReference type="SAM" id="MobiDB-lite"/>
    </source>
</evidence>
<protein>
    <submittedName>
        <fullName evidence="2">Armadillo-like helical</fullName>
    </submittedName>
</protein>
<evidence type="ECO:0000313" key="3">
    <source>
        <dbReference type="Proteomes" id="UP000572817"/>
    </source>
</evidence>
<feature type="region of interest" description="Disordered" evidence="1">
    <location>
        <begin position="497"/>
        <end position="566"/>
    </location>
</feature>
<feature type="compositionally biased region" description="Acidic residues" evidence="1">
    <location>
        <begin position="868"/>
        <end position="912"/>
    </location>
</feature>
<dbReference type="SUPFAM" id="SSF48371">
    <property type="entry name" value="ARM repeat"/>
    <property type="match status" value="1"/>
</dbReference>
<feature type="compositionally biased region" description="Polar residues" evidence="1">
    <location>
        <begin position="505"/>
        <end position="516"/>
    </location>
</feature>
<feature type="compositionally biased region" description="Basic and acidic residues" evidence="1">
    <location>
        <begin position="555"/>
        <end position="566"/>
    </location>
</feature>
<organism evidence="2 3">
    <name type="scientific">Botryosphaeria dothidea</name>
    <dbReference type="NCBI Taxonomy" id="55169"/>
    <lineage>
        <taxon>Eukaryota</taxon>
        <taxon>Fungi</taxon>
        <taxon>Dikarya</taxon>
        <taxon>Ascomycota</taxon>
        <taxon>Pezizomycotina</taxon>
        <taxon>Dothideomycetes</taxon>
        <taxon>Dothideomycetes incertae sedis</taxon>
        <taxon>Botryosphaeriales</taxon>
        <taxon>Botryosphaeriaceae</taxon>
        <taxon>Botryosphaeria</taxon>
    </lineage>
</organism>
<dbReference type="OrthoDB" id="3199516at2759"/>
<proteinExistence type="predicted"/>
<evidence type="ECO:0000313" key="2">
    <source>
        <dbReference type="EMBL" id="KAF4305329.1"/>
    </source>
</evidence>
<feature type="region of interest" description="Disordered" evidence="1">
    <location>
        <begin position="625"/>
        <end position="645"/>
    </location>
</feature>
<feature type="region of interest" description="Disordered" evidence="1">
    <location>
        <begin position="1"/>
        <end position="67"/>
    </location>
</feature>
<reference evidence="2" key="1">
    <citation type="submission" date="2020-04" db="EMBL/GenBank/DDBJ databases">
        <title>Genome Assembly and Annotation of Botryosphaeria dothidea sdau 11-99, a Latent Pathogen of Apple Fruit Ring Rot in China.</title>
        <authorList>
            <person name="Yu C."/>
            <person name="Diao Y."/>
            <person name="Lu Q."/>
            <person name="Zhao J."/>
            <person name="Cui S."/>
            <person name="Peng C."/>
            <person name="He B."/>
            <person name="Liu H."/>
        </authorList>
    </citation>
    <scope>NUCLEOTIDE SEQUENCE [LARGE SCALE GENOMIC DNA]</scope>
    <source>
        <strain evidence="2">Sdau11-99</strain>
    </source>
</reference>
<dbReference type="InterPro" id="IPR016024">
    <property type="entry name" value="ARM-type_fold"/>
</dbReference>
<comment type="caution">
    <text evidence="2">The sequence shown here is derived from an EMBL/GenBank/DDBJ whole genome shotgun (WGS) entry which is preliminary data.</text>
</comment>